<organism evidence="1 2">
    <name type="scientific">Mycobacterium kansasii</name>
    <dbReference type="NCBI Taxonomy" id="1768"/>
    <lineage>
        <taxon>Bacteria</taxon>
        <taxon>Bacillati</taxon>
        <taxon>Actinomycetota</taxon>
        <taxon>Actinomycetes</taxon>
        <taxon>Mycobacteriales</taxon>
        <taxon>Mycobacteriaceae</taxon>
        <taxon>Mycobacterium</taxon>
    </lineage>
</organism>
<sequence>MVADHIRYLRSRPEAHPAPIRNVCSTATLTLVVSRSSSK</sequence>
<evidence type="ECO:0000313" key="2">
    <source>
        <dbReference type="Proteomes" id="UP000189229"/>
    </source>
</evidence>
<proteinExistence type="predicted"/>
<reference evidence="1 2" key="1">
    <citation type="submission" date="2017-02" db="EMBL/GenBank/DDBJ databases">
        <title>Complete genome sequences of Mycobacterium kansasii strains isolated from rhesus macaques.</title>
        <authorList>
            <person name="Panda A."/>
            <person name="Nagaraj S."/>
            <person name="Zhao X."/>
            <person name="Tettelin H."/>
            <person name="Detolla L.J."/>
        </authorList>
    </citation>
    <scope>NUCLEOTIDE SEQUENCE [LARGE SCALE GENOMIC DNA]</scope>
    <source>
        <strain evidence="1 2">11-3813</strain>
    </source>
</reference>
<accession>A0A1V3X415</accession>
<evidence type="ECO:0000313" key="1">
    <source>
        <dbReference type="EMBL" id="OOK73566.1"/>
    </source>
</evidence>
<protein>
    <submittedName>
        <fullName evidence="1">Uncharacterized protein</fullName>
    </submittedName>
</protein>
<gene>
    <name evidence="1" type="ORF">BZL30_4518</name>
</gene>
<dbReference type="AlphaFoldDB" id="A0A1V3X415"/>
<name>A0A1V3X415_MYCKA</name>
<dbReference type="Proteomes" id="UP000189229">
    <property type="component" value="Unassembled WGS sequence"/>
</dbReference>
<dbReference type="EMBL" id="MVBM01000004">
    <property type="protein sequence ID" value="OOK73566.1"/>
    <property type="molecule type" value="Genomic_DNA"/>
</dbReference>
<comment type="caution">
    <text evidence="1">The sequence shown here is derived from an EMBL/GenBank/DDBJ whole genome shotgun (WGS) entry which is preliminary data.</text>
</comment>